<dbReference type="Pfam" id="PF25057">
    <property type="entry name" value="CUT_N"/>
    <property type="match status" value="1"/>
</dbReference>
<evidence type="ECO:0000256" key="7">
    <source>
        <dbReference type="ARBA" id="ARBA00023136"/>
    </source>
</evidence>
<dbReference type="GO" id="GO:0005886">
    <property type="term" value="C:plasma membrane"/>
    <property type="evidence" value="ECO:0007669"/>
    <property type="project" value="UniProtKB-SubCell"/>
</dbReference>
<dbReference type="STRING" id="6293.A0A1I8EJY2"/>
<keyword evidence="5" id="KW-0732">Signal</keyword>
<keyword evidence="4 8" id="KW-0812">Transmembrane</keyword>
<evidence type="ECO:0000256" key="8">
    <source>
        <dbReference type="SAM" id="Phobius"/>
    </source>
</evidence>
<evidence type="ECO:0000256" key="6">
    <source>
        <dbReference type="ARBA" id="ARBA00022989"/>
    </source>
</evidence>
<evidence type="ECO:0000256" key="3">
    <source>
        <dbReference type="ARBA" id="ARBA00022475"/>
    </source>
</evidence>
<dbReference type="SMART" id="SM00241">
    <property type="entry name" value="ZP"/>
    <property type="match status" value="1"/>
</dbReference>
<organism evidence="10">
    <name type="scientific">Wuchereria bancrofti</name>
    <dbReference type="NCBI Taxonomy" id="6293"/>
    <lineage>
        <taxon>Eukaryota</taxon>
        <taxon>Metazoa</taxon>
        <taxon>Ecdysozoa</taxon>
        <taxon>Nematoda</taxon>
        <taxon>Chromadorea</taxon>
        <taxon>Rhabditida</taxon>
        <taxon>Spirurina</taxon>
        <taxon>Spiruromorpha</taxon>
        <taxon>Filarioidea</taxon>
        <taxon>Onchocercidae</taxon>
        <taxon>Wuchereria</taxon>
    </lineage>
</organism>
<comment type="subcellular location">
    <subcellularLocation>
        <location evidence="1">Cell membrane</location>
        <topology evidence="1">Single-pass type I membrane protein</topology>
    </subcellularLocation>
</comment>
<dbReference type="GO" id="GO:0042302">
    <property type="term" value="F:structural constituent of cuticle"/>
    <property type="evidence" value="ECO:0007669"/>
    <property type="project" value="UniProtKB-KW"/>
</dbReference>
<dbReference type="InterPro" id="IPR001507">
    <property type="entry name" value="ZP_dom"/>
</dbReference>
<sequence length="398" mass="44648">MLQVGKLKGVVMIMLQLFPVLQFLLSFFLSVTAKTIDNKLIGMPEAVCGPENITIEGTTEESFEGVVFIKNWRRSNGCAAIYTLSENTTTPSLSIPINRIGQCGLVLRRNSETKEVEIFVVFVFSFHPNFVTADDRSFAVHCIFQQQSFKVATKFNFIAEKSTSGIINGIADIPIMKLTVVQGRVPDPNMEPARLVSVGDPLMYIWHLNSKAGIYGIWIKECSVEAEDGRKMKIIENGCSLDSVIVSNVQYPENNLKAFADGLAFKFPDADEVWISCAVATCLRKFDQFIITNSTDYLCPKQPDCSKRIKRSMEKEEKRIEIYSTDNLVHHKLHVTDQPVHTLPYQNMEEKTLRLYGGICINKKFFAGTFAALTTAYLATITVASGFGLSIYRSQRNQ</sequence>
<evidence type="ECO:0000256" key="4">
    <source>
        <dbReference type="ARBA" id="ARBA00022692"/>
    </source>
</evidence>
<evidence type="ECO:0000256" key="2">
    <source>
        <dbReference type="ARBA" id="ARBA00022460"/>
    </source>
</evidence>
<dbReference type="PANTHER" id="PTHR22907">
    <property type="entry name" value="GH04558P"/>
    <property type="match status" value="1"/>
</dbReference>
<reference evidence="10" key="1">
    <citation type="submission" date="2016-11" db="UniProtKB">
        <authorList>
            <consortium name="WormBaseParasite"/>
        </authorList>
    </citation>
    <scope>IDENTIFICATION</scope>
    <source>
        <strain evidence="10">pt0022</strain>
    </source>
</reference>
<evidence type="ECO:0000256" key="1">
    <source>
        <dbReference type="ARBA" id="ARBA00004251"/>
    </source>
</evidence>
<feature type="transmembrane region" description="Helical" evidence="8">
    <location>
        <begin position="365"/>
        <end position="392"/>
    </location>
</feature>
<name>A0A1I8EJY2_WUCBA</name>
<proteinExistence type="predicted"/>
<evidence type="ECO:0000259" key="9">
    <source>
        <dbReference type="PROSITE" id="PS51034"/>
    </source>
</evidence>
<dbReference type="Pfam" id="PF25301">
    <property type="entry name" value="CUT_C"/>
    <property type="match status" value="1"/>
</dbReference>
<keyword evidence="7 8" id="KW-0472">Membrane</keyword>
<evidence type="ECO:0000256" key="5">
    <source>
        <dbReference type="ARBA" id="ARBA00022729"/>
    </source>
</evidence>
<dbReference type="InterPro" id="IPR057475">
    <property type="entry name" value="CUT_C"/>
</dbReference>
<dbReference type="InterPro" id="IPR051962">
    <property type="entry name" value="Cuticlin"/>
</dbReference>
<dbReference type="InterPro" id="IPR056953">
    <property type="entry name" value="CUT_N"/>
</dbReference>
<keyword evidence="6 8" id="KW-1133">Transmembrane helix</keyword>
<protein>
    <submittedName>
        <fullName evidence="10">ZP domain-containing protein</fullName>
    </submittedName>
</protein>
<dbReference type="AlphaFoldDB" id="A0A1I8EJY2"/>
<dbReference type="PANTHER" id="PTHR22907:SF13">
    <property type="entry name" value="ZP DOMAIN-CONTAINING PROTEIN"/>
    <property type="match status" value="1"/>
</dbReference>
<accession>A0A1I8EJY2</accession>
<dbReference type="PROSITE" id="PS51034">
    <property type="entry name" value="ZP_2"/>
    <property type="match status" value="1"/>
</dbReference>
<keyword evidence="2" id="KW-0193">Cuticle</keyword>
<evidence type="ECO:0000313" key="10">
    <source>
        <dbReference type="WBParaSite" id="maker-PairedContig_2359-snap-gene-2.18-mRNA-1"/>
    </source>
</evidence>
<feature type="domain" description="ZP" evidence="9">
    <location>
        <begin position="47"/>
        <end position="306"/>
    </location>
</feature>
<dbReference type="WBParaSite" id="maker-PairedContig_2359-snap-gene-2.18-mRNA-1">
    <property type="protein sequence ID" value="maker-PairedContig_2359-snap-gene-2.18-mRNA-1"/>
    <property type="gene ID" value="maker-PairedContig_2359-snap-gene-2.18"/>
</dbReference>
<keyword evidence="3" id="KW-1003">Cell membrane</keyword>